<sequence length="135" mass="15486">MSATLKEFLEACESLSTLRIIVTSSAGVLEVRSKIQKLFYAELPKGKYANMHAEDFEFHLNMDEIQQVKFETGEAKRGNFTTYAIRLLDKQSQPALSLFLQWGKPGEYEPGQVDNWHSLREKYGEVWEPVPVESL</sequence>
<dbReference type="EMBL" id="JTJC03000004">
    <property type="protein sequence ID" value="NHC36167.1"/>
    <property type="molecule type" value="Genomic_DNA"/>
</dbReference>
<proteinExistence type="predicted"/>
<dbReference type="Proteomes" id="UP000031532">
    <property type="component" value="Unassembled WGS sequence"/>
</dbReference>
<dbReference type="InterPro" id="IPR053733">
    <property type="entry name" value="Heme_Transport_Util_sf"/>
</dbReference>
<dbReference type="SUPFAM" id="SSF144064">
    <property type="entry name" value="Heme iron utilization protein-like"/>
    <property type="match status" value="1"/>
</dbReference>
<evidence type="ECO:0000313" key="2">
    <source>
        <dbReference type="Proteomes" id="UP000031532"/>
    </source>
</evidence>
<name>A0A9X5I661_9CYAN</name>
<dbReference type="InterPro" id="IPR010413">
    <property type="entry name" value="HutX-like"/>
</dbReference>
<keyword evidence="2" id="KW-1185">Reference proteome</keyword>
<gene>
    <name evidence="1" type="ORF">QH73_0016200</name>
</gene>
<dbReference type="Pfam" id="PF06228">
    <property type="entry name" value="ChuX_HutX"/>
    <property type="match status" value="1"/>
</dbReference>
<accession>A0A9X5I661</accession>
<organism evidence="1 2">
    <name type="scientific">Scytonema millei VB511283</name>
    <dbReference type="NCBI Taxonomy" id="1245923"/>
    <lineage>
        <taxon>Bacteria</taxon>
        <taxon>Bacillati</taxon>
        <taxon>Cyanobacteriota</taxon>
        <taxon>Cyanophyceae</taxon>
        <taxon>Nostocales</taxon>
        <taxon>Scytonemataceae</taxon>
        <taxon>Scytonema</taxon>
    </lineage>
</organism>
<dbReference type="OrthoDB" id="512205at2"/>
<reference evidence="1 2" key="1">
    <citation type="journal article" date="2015" name="Genome Announc.">
        <title>Draft Genome Sequence of the Terrestrial Cyanobacterium Scytonema millei VB511283, Isolated from Eastern India.</title>
        <authorList>
            <person name="Sen D."/>
            <person name="Chandrababunaidu M.M."/>
            <person name="Singh D."/>
            <person name="Sanghi N."/>
            <person name="Ghorai A."/>
            <person name="Mishra G.P."/>
            <person name="Madduluri M."/>
            <person name="Adhikary S.P."/>
            <person name="Tripathy S."/>
        </authorList>
    </citation>
    <scope>NUCLEOTIDE SEQUENCE [LARGE SCALE GENOMIC DNA]</scope>
    <source>
        <strain evidence="1 2">VB511283</strain>
    </source>
</reference>
<evidence type="ECO:0000313" key="1">
    <source>
        <dbReference type="EMBL" id="NHC36167.1"/>
    </source>
</evidence>
<dbReference type="RefSeq" id="WP_039717139.1">
    <property type="nucleotide sequence ID" value="NZ_JTJC03000004.1"/>
</dbReference>
<dbReference type="Gene3D" id="3.40.1570.10">
    <property type="entry name" value="HemS/ChuS/ChuX like domains"/>
    <property type="match status" value="1"/>
</dbReference>
<dbReference type="AlphaFoldDB" id="A0A9X5I661"/>
<protein>
    <submittedName>
        <fullName evidence="1">Heme utilization protein HuvX</fullName>
    </submittedName>
</protein>
<comment type="caution">
    <text evidence="1">The sequence shown here is derived from an EMBL/GenBank/DDBJ whole genome shotgun (WGS) entry which is preliminary data.</text>
</comment>